<dbReference type="Proteomes" id="UP001623660">
    <property type="component" value="Unassembled WGS sequence"/>
</dbReference>
<organism evidence="1 2">
    <name type="scientific">Candidatus Clostridium eludens</name>
    <dbReference type="NCBI Taxonomy" id="3381663"/>
    <lineage>
        <taxon>Bacteria</taxon>
        <taxon>Bacillati</taxon>
        <taxon>Bacillota</taxon>
        <taxon>Clostridia</taxon>
        <taxon>Eubacteriales</taxon>
        <taxon>Clostridiaceae</taxon>
        <taxon>Clostridium</taxon>
    </lineage>
</organism>
<gene>
    <name evidence="1" type="ORF">ACJDU8_02330</name>
</gene>
<dbReference type="RefSeq" id="WP_406790534.1">
    <property type="nucleotide sequence ID" value="NZ_JBJHZX010000002.1"/>
</dbReference>
<name>A0ABW8SEW9_9CLOT</name>
<comment type="caution">
    <text evidence="1">The sequence shown here is derived from an EMBL/GenBank/DDBJ whole genome shotgun (WGS) entry which is preliminary data.</text>
</comment>
<dbReference type="EMBL" id="JBJHZX010000002">
    <property type="protein sequence ID" value="MFL0194414.1"/>
    <property type="molecule type" value="Genomic_DNA"/>
</dbReference>
<keyword evidence="2" id="KW-1185">Reference proteome</keyword>
<evidence type="ECO:0000313" key="1">
    <source>
        <dbReference type="EMBL" id="MFL0194414.1"/>
    </source>
</evidence>
<protein>
    <submittedName>
        <fullName evidence="1">Uncharacterized protein</fullName>
    </submittedName>
</protein>
<sequence>MRLKVVNIKEEFFNIFDFSTEIMTNEDNDNNRPFLLILSLRYKSKKQSFAIPFRSNIQVNKSTKGLYFPLPRRYTTRPHHAHGLHYIKIFPVLTKYCDKFVMNESDYTAKLMQYIEKNISKIVGQAQEYLKKYEEGFRANYCTNIDRLLDTINNYEVAKYSEQSIQTQEQIAFDKEAKKSS</sequence>
<reference evidence="1 2" key="1">
    <citation type="submission" date="2024-11" db="EMBL/GenBank/DDBJ databases">
        <authorList>
            <person name="Heng Y.C."/>
            <person name="Lim A.C.H."/>
            <person name="Lee J.K.Y."/>
            <person name="Kittelmann S."/>
        </authorList>
    </citation>
    <scope>NUCLEOTIDE SEQUENCE [LARGE SCALE GENOMIC DNA]</scope>
    <source>
        <strain evidence="1 2">WILCCON 0269</strain>
    </source>
</reference>
<accession>A0ABW8SEW9</accession>
<evidence type="ECO:0000313" key="2">
    <source>
        <dbReference type="Proteomes" id="UP001623660"/>
    </source>
</evidence>
<proteinExistence type="predicted"/>